<dbReference type="AlphaFoldDB" id="A0A6A7KAP8"/>
<keyword evidence="5 12" id="KW-0812">Transmembrane</keyword>
<feature type="transmembrane region" description="Helical" evidence="12">
    <location>
        <begin position="149"/>
        <end position="170"/>
    </location>
</feature>
<dbReference type="GO" id="GO:0016020">
    <property type="term" value="C:membrane"/>
    <property type="evidence" value="ECO:0007669"/>
    <property type="project" value="UniProtKB-SubCell"/>
</dbReference>
<sequence length="282" mass="32616">MKIKINPIFIIVVLLAYVLGEVQTILLFFSILFIHDFSHFLVARYYEVHIASLEIMPFGCEMKIDDGDIDDIQKLYIYMAGPLTNISIALILLILKYFDIYYSPLYNEILFANLCIGFFNLLPLHPLDGSILFRVFLSKVVGTIKASKVIVMMTQITASFLIVITIYSLIHKVYNVNYGIIGVFLLIHSIKERRNILMRAMQNEIIKRRKILATNRYLKSERICVNVNASLKKIMSYFNANRYYIIEVIDSEHNYITTITEEDIIEGIINLGYDCTILDILV</sequence>
<dbReference type="InterPro" id="IPR046342">
    <property type="entry name" value="CBS_dom_sf"/>
</dbReference>
<evidence type="ECO:0000256" key="11">
    <source>
        <dbReference type="ARBA" id="ARBA00023136"/>
    </source>
</evidence>
<evidence type="ECO:0000256" key="4">
    <source>
        <dbReference type="ARBA" id="ARBA00022670"/>
    </source>
</evidence>
<feature type="transmembrane region" description="Helical" evidence="12">
    <location>
        <begin position="110"/>
        <end position="137"/>
    </location>
</feature>
<keyword evidence="15" id="KW-1185">Reference proteome</keyword>
<evidence type="ECO:0000256" key="7">
    <source>
        <dbReference type="ARBA" id="ARBA00022801"/>
    </source>
</evidence>
<dbReference type="EMBL" id="WHNX01000021">
    <property type="protein sequence ID" value="MPW26598.1"/>
    <property type="molecule type" value="Genomic_DNA"/>
</dbReference>
<evidence type="ECO:0000256" key="10">
    <source>
        <dbReference type="ARBA" id="ARBA00023049"/>
    </source>
</evidence>
<evidence type="ECO:0000256" key="1">
    <source>
        <dbReference type="ARBA" id="ARBA00001947"/>
    </source>
</evidence>
<evidence type="ECO:0000256" key="6">
    <source>
        <dbReference type="ARBA" id="ARBA00022723"/>
    </source>
</evidence>
<evidence type="ECO:0000256" key="12">
    <source>
        <dbReference type="SAM" id="Phobius"/>
    </source>
</evidence>
<comment type="subcellular location">
    <subcellularLocation>
        <location evidence="2">Membrane</location>
        <topology evidence="2">Multi-pass membrane protein</topology>
    </subcellularLocation>
</comment>
<feature type="domain" description="Peptidase M50" evidence="13">
    <location>
        <begin position="24"/>
        <end position="96"/>
    </location>
</feature>
<gene>
    <name evidence="14" type="ORF">GC105_12445</name>
</gene>
<dbReference type="Proteomes" id="UP000440004">
    <property type="component" value="Unassembled WGS sequence"/>
</dbReference>
<dbReference type="InterPro" id="IPR008915">
    <property type="entry name" value="Peptidase_M50"/>
</dbReference>
<feature type="transmembrane region" description="Helical" evidence="12">
    <location>
        <begin position="7"/>
        <end position="34"/>
    </location>
</feature>
<comment type="caution">
    <text evidence="14">The sequence shown here is derived from an EMBL/GenBank/DDBJ whole genome shotgun (WGS) entry which is preliminary data.</text>
</comment>
<evidence type="ECO:0000256" key="3">
    <source>
        <dbReference type="ARBA" id="ARBA00007931"/>
    </source>
</evidence>
<feature type="transmembrane region" description="Helical" evidence="12">
    <location>
        <begin position="176"/>
        <end position="191"/>
    </location>
</feature>
<reference evidence="14 15" key="1">
    <citation type="submission" date="2019-10" db="EMBL/GenBank/DDBJ databases">
        <title>Alkalibaculum tamaniensis sp.nov., a new alkaliphilic acetogen, isolated on methoxylated aromatics from a mud volcano.</title>
        <authorList>
            <person name="Khomyakova M.A."/>
            <person name="Merkel A.Y."/>
            <person name="Bonch-Osmolovskaya E.A."/>
            <person name="Slobodkin A.I."/>
        </authorList>
    </citation>
    <scope>NUCLEOTIDE SEQUENCE [LARGE SCALE GENOMIC DNA]</scope>
    <source>
        <strain evidence="14 15">M08DMB</strain>
    </source>
</reference>
<dbReference type="Pfam" id="PF02163">
    <property type="entry name" value="Peptidase_M50"/>
    <property type="match status" value="2"/>
</dbReference>
<dbReference type="GO" id="GO:0046872">
    <property type="term" value="F:metal ion binding"/>
    <property type="evidence" value="ECO:0007669"/>
    <property type="project" value="UniProtKB-KW"/>
</dbReference>
<dbReference type="PANTHER" id="PTHR39188">
    <property type="entry name" value="MEMBRANE-ASSOCIATED ZINC METALLOPROTEASE M50B"/>
    <property type="match status" value="1"/>
</dbReference>
<organism evidence="14 15">
    <name type="scientific">Alkalibaculum sporogenes</name>
    <dbReference type="NCBI Taxonomy" id="2655001"/>
    <lineage>
        <taxon>Bacteria</taxon>
        <taxon>Bacillati</taxon>
        <taxon>Bacillota</taxon>
        <taxon>Clostridia</taxon>
        <taxon>Eubacteriales</taxon>
        <taxon>Eubacteriaceae</taxon>
        <taxon>Alkalibaculum</taxon>
    </lineage>
</organism>
<evidence type="ECO:0000256" key="5">
    <source>
        <dbReference type="ARBA" id="ARBA00022692"/>
    </source>
</evidence>
<keyword evidence="6" id="KW-0479">Metal-binding</keyword>
<keyword evidence="10" id="KW-0482">Metalloprotease</keyword>
<dbReference type="PANTHER" id="PTHR39188:SF3">
    <property type="entry name" value="STAGE IV SPORULATION PROTEIN FB"/>
    <property type="match status" value="1"/>
</dbReference>
<dbReference type="RefSeq" id="WP_152805262.1">
    <property type="nucleotide sequence ID" value="NZ_WHNX01000021.1"/>
</dbReference>
<accession>A0A6A7KAP8</accession>
<feature type="transmembrane region" description="Helical" evidence="12">
    <location>
        <begin position="76"/>
        <end position="98"/>
    </location>
</feature>
<evidence type="ECO:0000256" key="9">
    <source>
        <dbReference type="ARBA" id="ARBA00022989"/>
    </source>
</evidence>
<feature type="domain" description="Peptidase M50" evidence="13">
    <location>
        <begin position="109"/>
        <end position="163"/>
    </location>
</feature>
<keyword evidence="7" id="KW-0378">Hydrolase</keyword>
<comment type="cofactor">
    <cofactor evidence="1">
        <name>Zn(2+)</name>
        <dbReference type="ChEBI" id="CHEBI:29105"/>
    </cofactor>
</comment>
<protein>
    <recommendedName>
        <fullName evidence="13">Peptidase M50 domain-containing protein</fullName>
    </recommendedName>
</protein>
<keyword evidence="9 12" id="KW-1133">Transmembrane helix</keyword>
<evidence type="ECO:0000313" key="14">
    <source>
        <dbReference type="EMBL" id="MPW26598.1"/>
    </source>
</evidence>
<dbReference type="GO" id="GO:0008237">
    <property type="term" value="F:metallopeptidase activity"/>
    <property type="evidence" value="ECO:0007669"/>
    <property type="project" value="UniProtKB-KW"/>
</dbReference>
<evidence type="ECO:0000256" key="8">
    <source>
        <dbReference type="ARBA" id="ARBA00022833"/>
    </source>
</evidence>
<keyword evidence="8" id="KW-0862">Zinc</keyword>
<proteinExistence type="inferred from homology"/>
<dbReference type="GO" id="GO:0006508">
    <property type="term" value="P:proteolysis"/>
    <property type="evidence" value="ECO:0007669"/>
    <property type="project" value="UniProtKB-KW"/>
</dbReference>
<keyword evidence="11 12" id="KW-0472">Membrane</keyword>
<name>A0A6A7KAP8_9FIRM</name>
<evidence type="ECO:0000313" key="15">
    <source>
        <dbReference type="Proteomes" id="UP000440004"/>
    </source>
</evidence>
<evidence type="ECO:0000259" key="13">
    <source>
        <dbReference type="Pfam" id="PF02163"/>
    </source>
</evidence>
<dbReference type="SUPFAM" id="SSF54631">
    <property type="entry name" value="CBS-domain pair"/>
    <property type="match status" value="1"/>
</dbReference>
<evidence type="ECO:0000256" key="2">
    <source>
        <dbReference type="ARBA" id="ARBA00004141"/>
    </source>
</evidence>
<comment type="similarity">
    <text evidence="3">Belongs to the peptidase M50B family.</text>
</comment>
<keyword evidence="4" id="KW-0645">Protease</keyword>